<dbReference type="EMBL" id="LFNT01000182">
    <property type="protein sequence ID" value="KMS66184.1"/>
    <property type="molecule type" value="Genomic_DNA"/>
</dbReference>
<comment type="caution">
    <text evidence="4">The sequence shown here is derived from an EMBL/GenBank/DDBJ whole genome shotgun (WGS) entry which is preliminary data.</text>
</comment>
<dbReference type="InterPro" id="IPR013783">
    <property type="entry name" value="Ig-like_fold"/>
</dbReference>
<feature type="chain" id="PRO_5009778263" description="PKD domain-containing protein" evidence="2">
    <location>
        <begin position="32"/>
        <end position="637"/>
    </location>
</feature>
<protein>
    <recommendedName>
        <fullName evidence="3">PKD domain-containing protein</fullName>
    </recommendedName>
</protein>
<accession>A0A0J7YRT3</accession>
<dbReference type="SUPFAM" id="SSF49299">
    <property type="entry name" value="PKD domain"/>
    <property type="match status" value="1"/>
</dbReference>
<dbReference type="OrthoDB" id="9758923at2"/>
<keyword evidence="2" id="KW-0732">Signal</keyword>
<evidence type="ECO:0000313" key="5">
    <source>
        <dbReference type="Proteomes" id="UP000037432"/>
    </source>
</evidence>
<proteinExistence type="predicted"/>
<dbReference type="Pfam" id="PF18911">
    <property type="entry name" value="PKD_4"/>
    <property type="match status" value="1"/>
</dbReference>
<dbReference type="InterPro" id="IPR035986">
    <property type="entry name" value="PKD_dom_sf"/>
</dbReference>
<dbReference type="PATRIC" id="fig|1938.3.peg.2708"/>
<evidence type="ECO:0000313" key="4">
    <source>
        <dbReference type="EMBL" id="KMS66184.1"/>
    </source>
</evidence>
<feature type="domain" description="PKD" evidence="3">
    <location>
        <begin position="291"/>
        <end position="382"/>
    </location>
</feature>
<gene>
    <name evidence="4" type="ORF">ACM01_46260</name>
</gene>
<evidence type="ECO:0000259" key="3">
    <source>
        <dbReference type="Pfam" id="PF18911"/>
    </source>
</evidence>
<dbReference type="AlphaFoldDB" id="A0A0J7YRT3"/>
<dbReference type="RefSeq" id="WP_048587570.1">
    <property type="nucleotide sequence ID" value="NZ_LFNT01000182.1"/>
</dbReference>
<organism evidence="4 5">
    <name type="scientific">Streptomyces viridochromogenes</name>
    <dbReference type="NCBI Taxonomy" id="1938"/>
    <lineage>
        <taxon>Bacteria</taxon>
        <taxon>Bacillati</taxon>
        <taxon>Actinomycetota</taxon>
        <taxon>Actinomycetes</taxon>
        <taxon>Kitasatosporales</taxon>
        <taxon>Streptomycetaceae</taxon>
        <taxon>Streptomyces</taxon>
    </lineage>
</organism>
<name>A0A0J7YRT3_STRVR</name>
<feature type="signal peptide" evidence="2">
    <location>
        <begin position="1"/>
        <end position="31"/>
    </location>
</feature>
<dbReference type="InterPro" id="IPR000601">
    <property type="entry name" value="PKD_dom"/>
</dbReference>
<sequence length="637" mass="67744">MRRRILRTLVTLCTALGLLALPTGLTSTAHAATSEDVVRNEEGHFLAKAEFNSGLHYYHENGKPGPGVNSFQVLDRCGDGLIPKVTWTQGTTTRVATLTDECLLPGFPFRSHTVKTGYAPEVMEKTTWYVSLVDANGELKYAGDAFLEDWLGSYSHDTESEFFVHSSVYRDEFGDTGRDTVIASLVPTTEAYGRVGSVNEVWDELLERTPLPPGITADQNESMLKQLACHLLYAIPGKTGGPTWDLEAEHPNIPWEEVLDPVEVRNHECNWGFIGDRLPTIPPVNGDPDDAAPMVHAGRDVSGNEGSEVRLDGAASDDSGRPATEWSYTVGDDVDAGTTCAFTDKTSVDTAFTCTDDGTFTVTLTADDGVNRPVSDSARVTVRNVAPALTLKGPENWSVHRVGGEVGVRATFTDPGSNDTHTCKVTWDDGQVSTFDAKDGVCDAGHGFGRAGMNTIKVAVADDDGGSDAEETMVVVYDPRAGLLTGLGSVDGSAFTVASKYASASSTVPAGAVVLDVPTHDGRLKVVSTKLEWLVITPDGKAAVKGESVDHGFLGYAQAGKFRGVVWPLSAGDVPPENPLYDTSPGASWDLDRAQPKAVTAGAMVIDSGWIPGLPKLPGTGGLLDDLLPRTGLELGH</sequence>
<dbReference type="Gene3D" id="2.60.40.10">
    <property type="entry name" value="Immunoglobulins"/>
    <property type="match status" value="1"/>
</dbReference>
<dbReference type="Pfam" id="PF10783">
    <property type="entry name" value="DUF2599"/>
    <property type="match status" value="1"/>
</dbReference>
<dbReference type="CDD" id="cd00146">
    <property type="entry name" value="PKD"/>
    <property type="match status" value="1"/>
</dbReference>
<feature type="region of interest" description="Disordered" evidence="1">
    <location>
        <begin position="299"/>
        <end position="324"/>
    </location>
</feature>
<reference evidence="4 5" key="1">
    <citation type="submission" date="2015-06" db="EMBL/GenBank/DDBJ databases">
        <authorList>
            <person name="Ju K.-S."/>
            <person name="Doroghazi J.R."/>
            <person name="Metcalf W.W."/>
        </authorList>
    </citation>
    <scope>NUCLEOTIDE SEQUENCE [LARGE SCALE GENOMIC DNA]</scope>
    <source>
        <strain evidence="4 5">NRRL 3414</strain>
    </source>
</reference>
<dbReference type="Proteomes" id="UP000037432">
    <property type="component" value="Unassembled WGS sequence"/>
</dbReference>
<dbReference type="GO" id="GO:0005975">
    <property type="term" value="P:carbohydrate metabolic process"/>
    <property type="evidence" value="ECO:0007669"/>
    <property type="project" value="UniProtKB-ARBA"/>
</dbReference>
<evidence type="ECO:0000256" key="2">
    <source>
        <dbReference type="SAM" id="SignalP"/>
    </source>
</evidence>
<dbReference type="InterPro" id="IPR019719">
    <property type="entry name" value="DUF2599"/>
</dbReference>
<evidence type="ECO:0000256" key="1">
    <source>
        <dbReference type="SAM" id="MobiDB-lite"/>
    </source>
</evidence>